<evidence type="ECO:0000313" key="2">
    <source>
        <dbReference type="Proteomes" id="UP000887013"/>
    </source>
</evidence>
<comment type="caution">
    <text evidence="1">The sequence shown here is derived from an EMBL/GenBank/DDBJ whole genome shotgun (WGS) entry which is preliminary data.</text>
</comment>
<organism evidence="1 2">
    <name type="scientific">Nephila pilipes</name>
    <name type="common">Giant wood spider</name>
    <name type="synonym">Nephila maculata</name>
    <dbReference type="NCBI Taxonomy" id="299642"/>
    <lineage>
        <taxon>Eukaryota</taxon>
        <taxon>Metazoa</taxon>
        <taxon>Ecdysozoa</taxon>
        <taxon>Arthropoda</taxon>
        <taxon>Chelicerata</taxon>
        <taxon>Arachnida</taxon>
        <taxon>Araneae</taxon>
        <taxon>Araneomorphae</taxon>
        <taxon>Entelegynae</taxon>
        <taxon>Araneoidea</taxon>
        <taxon>Nephilidae</taxon>
        <taxon>Nephila</taxon>
    </lineage>
</organism>
<dbReference type="EMBL" id="BMAW01084682">
    <property type="protein sequence ID" value="GFU39786.1"/>
    <property type="molecule type" value="Genomic_DNA"/>
</dbReference>
<sequence length="94" mass="11179">MRFIISLLKVIDASSSDRSLDSLKSVQKTPLKIMRPRSWLMRIYYNSSKWNDTVKDFTLFFSHFSLQCDDKMLHLCKKGTSVLFHQDHKDEKHK</sequence>
<proteinExistence type="predicted"/>
<protein>
    <submittedName>
        <fullName evidence="1">Uncharacterized protein</fullName>
    </submittedName>
</protein>
<reference evidence="1" key="1">
    <citation type="submission" date="2020-08" db="EMBL/GenBank/DDBJ databases">
        <title>Multicomponent nature underlies the extraordinary mechanical properties of spider dragline silk.</title>
        <authorList>
            <person name="Kono N."/>
            <person name="Nakamura H."/>
            <person name="Mori M."/>
            <person name="Yoshida Y."/>
            <person name="Ohtoshi R."/>
            <person name="Malay A.D."/>
            <person name="Moran D.A.P."/>
            <person name="Tomita M."/>
            <person name="Numata K."/>
            <person name="Arakawa K."/>
        </authorList>
    </citation>
    <scope>NUCLEOTIDE SEQUENCE</scope>
</reference>
<name>A0A8X6QVT8_NEPPI</name>
<gene>
    <name evidence="1" type="ORF">NPIL_411</name>
</gene>
<dbReference type="AlphaFoldDB" id="A0A8X6QVT8"/>
<dbReference type="Proteomes" id="UP000887013">
    <property type="component" value="Unassembled WGS sequence"/>
</dbReference>
<evidence type="ECO:0000313" key="1">
    <source>
        <dbReference type="EMBL" id="GFU39786.1"/>
    </source>
</evidence>
<accession>A0A8X6QVT8</accession>
<keyword evidence="2" id="KW-1185">Reference proteome</keyword>